<dbReference type="InterPro" id="IPR003653">
    <property type="entry name" value="Peptidase_C48_C"/>
</dbReference>
<evidence type="ECO:0000259" key="5">
    <source>
        <dbReference type="Pfam" id="PF02902"/>
    </source>
</evidence>
<dbReference type="SUPFAM" id="SSF54001">
    <property type="entry name" value="Cysteine proteinases"/>
    <property type="match status" value="1"/>
</dbReference>
<dbReference type="OrthoDB" id="1694156at2759"/>
<dbReference type="GO" id="GO:0006508">
    <property type="term" value="P:proteolysis"/>
    <property type="evidence" value="ECO:0007669"/>
    <property type="project" value="UniProtKB-KW"/>
</dbReference>
<comment type="caution">
    <text evidence="6">The sequence shown here is derived from an EMBL/GenBank/DDBJ whole genome shotgun (WGS) entry which is preliminary data.</text>
</comment>
<organism evidence="6 7">
    <name type="scientific">Olea europaea subsp. europaea</name>
    <dbReference type="NCBI Taxonomy" id="158383"/>
    <lineage>
        <taxon>Eukaryota</taxon>
        <taxon>Viridiplantae</taxon>
        <taxon>Streptophyta</taxon>
        <taxon>Embryophyta</taxon>
        <taxon>Tracheophyta</taxon>
        <taxon>Spermatophyta</taxon>
        <taxon>Magnoliopsida</taxon>
        <taxon>eudicotyledons</taxon>
        <taxon>Gunneridae</taxon>
        <taxon>Pentapetalae</taxon>
        <taxon>asterids</taxon>
        <taxon>lamiids</taxon>
        <taxon>Lamiales</taxon>
        <taxon>Oleaceae</taxon>
        <taxon>Oleeae</taxon>
        <taxon>Olea</taxon>
    </lineage>
</organism>
<feature type="region of interest" description="Disordered" evidence="4">
    <location>
        <begin position="99"/>
        <end position="119"/>
    </location>
</feature>
<sequence>MSEESVPLITDTGVRQAHITDDDDDFVDPPRRCEVISHQETPCADEGHSEIRTNMQFLSESLTAMISSSMDEILRRFNDRKGCPVNEYEDTEAAIEGFEKIDEGSPTTEPASELPVKRDSRPARILRSPFVVGEGKEPWHDAGKTYRDWKVLEGIEPYVKVLPAIMKVLGISKKDPDYNESECKQMKVTIDSTLPQQTNDHDCGVFVILYALYILRDDRCAILHQFDAAKCRIDITSLLYKHQESYVKKARQAFKGEGIVIE</sequence>
<dbReference type="Proteomes" id="UP000594638">
    <property type="component" value="Unassembled WGS sequence"/>
</dbReference>
<comment type="similarity">
    <text evidence="1">Belongs to the peptidase C48 family.</text>
</comment>
<keyword evidence="7" id="KW-1185">Reference proteome</keyword>
<reference evidence="6 7" key="1">
    <citation type="submission" date="2019-12" db="EMBL/GenBank/DDBJ databases">
        <authorList>
            <person name="Alioto T."/>
            <person name="Alioto T."/>
            <person name="Gomez Garrido J."/>
        </authorList>
    </citation>
    <scope>NUCLEOTIDE SEQUENCE [LARGE SCALE GENOMIC DNA]</scope>
</reference>
<evidence type="ECO:0000256" key="2">
    <source>
        <dbReference type="ARBA" id="ARBA00022670"/>
    </source>
</evidence>
<evidence type="ECO:0000256" key="3">
    <source>
        <dbReference type="ARBA" id="ARBA00022801"/>
    </source>
</evidence>
<evidence type="ECO:0000313" key="6">
    <source>
        <dbReference type="EMBL" id="CAA3030649.1"/>
    </source>
</evidence>
<keyword evidence="3" id="KW-0378">Hydrolase</keyword>
<dbReference type="AlphaFoldDB" id="A0A8S0VAJ8"/>
<dbReference type="Pfam" id="PF02902">
    <property type="entry name" value="Peptidase_C48"/>
    <property type="match status" value="1"/>
</dbReference>
<dbReference type="Gramene" id="OE9A054462T1">
    <property type="protein sequence ID" value="OE9A054462C1"/>
    <property type="gene ID" value="OE9A054462"/>
</dbReference>
<dbReference type="GO" id="GO:0008234">
    <property type="term" value="F:cysteine-type peptidase activity"/>
    <property type="evidence" value="ECO:0007669"/>
    <property type="project" value="InterPro"/>
</dbReference>
<evidence type="ECO:0000313" key="7">
    <source>
        <dbReference type="Proteomes" id="UP000594638"/>
    </source>
</evidence>
<keyword evidence="2 6" id="KW-0645">Protease</keyword>
<proteinExistence type="inferred from homology"/>
<name>A0A8S0VAJ8_OLEEU</name>
<gene>
    <name evidence="6" type="ORF">OLEA9_A054462</name>
</gene>
<evidence type="ECO:0000256" key="1">
    <source>
        <dbReference type="ARBA" id="ARBA00005234"/>
    </source>
</evidence>
<dbReference type="EMBL" id="CACTIH010009386">
    <property type="protein sequence ID" value="CAA3030649.1"/>
    <property type="molecule type" value="Genomic_DNA"/>
</dbReference>
<protein>
    <submittedName>
        <fullName evidence="6">Sentrin-specific protease 1-like</fullName>
    </submittedName>
</protein>
<feature type="domain" description="Ubiquitin-like protease family profile" evidence="5">
    <location>
        <begin position="145"/>
        <end position="240"/>
    </location>
</feature>
<dbReference type="InterPro" id="IPR038765">
    <property type="entry name" value="Papain-like_cys_pep_sf"/>
</dbReference>
<dbReference type="Gene3D" id="3.40.395.10">
    <property type="entry name" value="Adenoviral Proteinase, Chain A"/>
    <property type="match status" value="1"/>
</dbReference>
<accession>A0A8S0VAJ8</accession>
<evidence type="ECO:0000256" key="4">
    <source>
        <dbReference type="SAM" id="MobiDB-lite"/>
    </source>
</evidence>